<dbReference type="InterPro" id="IPR012337">
    <property type="entry name" value="RNaseH-like_sf"/>
</dbReference>
<dbReference type="Pfam" id="PF13456">
    <property type="entry name" value="RVT_3"/>
    <property type="match status" value="1"/>
</dbReference>
<organism evidence="2 3">
    <name type="scientific">Nelumbo nucifera</name>
    <name type="common">Sacred lotus</name>
    <dbReference type="NCBI Taxonomy" id="4432"/>
    <lineage>
        <taxon>Eukaryota</taxon>
        <taxon>Viridiplantae</taxon>
        <taxon>Streptophyta</taxon>
        <taxon>Embryophyta</taxon>
        <taxon>Tracheophyta</taxon>
        <taxon>Spermatophyta</taxon>
        <taxon>Magnoliopsida</taxon>
        <taxon>Proteales</taxon>
        <taxon>Nelumbonaceae</taxon>
        <taxon>Nelumbo</taxon>
    </lineage>
</organism>
<comment type="caution">
    <text evidence="2">The sequence shown here is derived from an EMBL/GenBank/DDBJ whole genome shotgun (WGS) entry which is preliminary data.</text>
</comment>
<evidence type="ECO:0000313" key="2">
    <source>
        <dbReference type="EMBL" id="DAD31918.1"/>
    </source>
</evidence>
<dbReference type="GO" id="GO:0004523">
    <property type="term" value="F:RNA-DNA hybrid ribonuclease activity"/>
    <property type="evidence" value="ECO:0007669"/>
    <property type="project" value="InterPro"/>
</dbReference>
<dbReference type="CDD" id="cd06222">
    <property type="entry name" value="RNase_H_like"/>
    <property type="match status" value="1"/>
</dbReference>
<keyword evidence="3" id="KW-1185">Reference proteome</keyword>
<gene>
    <name evidence="2" type="ORF">HUJ06_010769</name>
</gene>
<sequence length="204" mass="22187">MSTLILSSDCLLVCGKFNSSNTLKVINVINRSTAETSLLLQPKWGNYSAKGSFDPPSFCWTPSQEGFVKINVDGGFRAPNKASYGIIARDSAGFCHWASCVPLLAESPLMAEALALVEAAVKAVRRSGLSRVFVESDCQNLISHLNSSANLSPSDLFFFFFLKEDLVNLCGAAVLPMVQLKSLQNWVLILFCGLRVLCPIGYLL</sequence>
<dbReference type="PANTHER" id="PTHR47074">
    <property type="entry name" value="BNAC02G40300D PROTEIN"/>
    <property type="match status" value="1"/>
</dbReference>
<feature type="domain" description="RNase H type-1" evidence="1">
    <location>
        <begin position="71"/>
        <end position="149"/>
    </location>
</feature>
<reference evidence="2 3" key="1">
    <citation type="journal article" date="2020" name="Mol. Biol. Evol.">
        <title>Distinct Expression and Methylation Patterns for Genes with Different Fates following a Single Whole-Genome Duplication in Flowering Plants.</title>
        <authorList>
            <person name="Shi T."/>
            <person name="Rahmani R.S."/>
            <person name="Gugger P.F."/>
            <person name="Wang M."/>
            <person name="Li H."/>
            <person name="Zhang Y."/>
            <person name="Li Z."/>
            <person name="Wang Q."/>
            <person name="Van de Peer Y."/>
            <person name="Marchal K."/>
            <person name="Chen J."/>
        </authorList>
    </citation>
    <scope>NUCLEOTIDE SEQUENCE [LARGE SCALE GENOMIC DNA]</scope>
    <source>
        <tissue evidence="2">Leaf</tissue>
    </source>
</reference>
<dbReference type="EMBL" id="DUZY01000003">
    <property type="protein sequence ID" value="DAD31918.1"/>
    <property type="molecule type" value="Genomic_DNA"/>
</dbReference>
<dbReference type="InterPro" id="IPR002156">
    <property type="entry name" value="RNaseH_domain"/>
</dbReference>
<dbReference type="Proteomes" id="UP000607653">
    <property type="component" value="Unassembled WGS sequence"/>
</dbReference>
<dbReference type="Gene3D" id="3.30.420.10">
    <property type="entry name" value="Ribonuclease H-like superfamily/Ribonuclease H"/>
    <property type="match status" value="1"/>
</dbReference>
<evidence type="ECO:0000259" key="1">
    <source>
        <dbReference type="Pfam" id="PF13456"/>
    </source>
</evidence>
<dbReference type="AlphaFoldDB" id="A0A822YRT2"/>
<name>A0A822YRT2_NELNU</name>
<dbReference type="InterPro" id="IPR036397">
    <property type="entry name" value="RNaseH_sf"/>
</dbReference>
<proteinExistence type="predicted"/>
<dbReference type="InterPro" id="IPR052929">
    <property type="entry name" value="RNase_H-like_EbsB-rel"/>
</dbReference>
<dbReference type="SUPFAM" id="SSF53098">
    <property type="entry name" value="Ribonuclease H-like"/>
    <property type="match status" value="1"/>
</dbReference>
<dbReference type="InterPro" id="IPR044730">
    <property type="entry name" value="RNase_H-like_dom_plant"/>
</dbReference>
<dbReference type="GO" id="GO:0003676">
    <property type="term" value="F:nucleic acid binding"/>
    <property type="evidence" value="ECO:0007669"/>
    <property type="project" value="InterPro"/>
</dbReference>
<accession>A0A822YRT2</accession>
<evidence type="ECO:0000313" key="3">
    <source>
        <dbReference type="Proteomes" id="UP000607653"/>
    </source>
</evidence>
<protein>
    <recommendedName>
        <fullName evidence="1">RNase H type-1 domain-containing protein</fullName>
    </recommendedName>
</protein>
<dbReference type="PANTHER" id="PTHR47074:SF11">
    <property type="entry name" value="REVERSE TRANSCRIPTASE-LIKE PROTEIN"/>
    <property type="match status" value="1"/>
</dbReference>